<dbReference type="AlphaFoldDB" id="A0A1M5YDX1"/>
<feature type="domain" description="Electron transfer flavoprotein alpha/beta-subunit N-terminal" evidence="2">
    <location>
        <begin position="22"/>
        <end position="213"/>
    </location>
</feature>
<dbReference type="GO" id="GO:0009055">
    <property type="term" value="F:electron transfer activity"/>
    <property type="evidence" value="ECO:0007669"/>
    <property type="project" value="InterPro"/>
</dbReference>
<dbReference type="PANTHER" id="PTHR21294">
    <property type="entry name" value="ELECTRON TRANSFER FLAVOPROTEIN BETA-SUBUNIT"/>
    <property type="match status" value="1"/>
</dbReference>
<proteinExistence type="predicted"/>
<dbReference type="OrthoDB" id="9804960at2"/>
<evidence type="ECO:0000256" key="1">
    <source>
        <dbReference type="ARBA" id="ARBA00042002"/>
    </source>
</evidence>
<accession>A0A1M5YDX1</accession>
<dbReference type="Gene3D" id="3.40.50.620">
    <property type="entry name" value="HUPs"/>
    <property type="match status" value="1"/>
</dbReference>
<dbReference type="PIRSF" id="PIRSF000090">
    <property type="entry name" value="Beta-ETF"/>
    <property type="match status" value="1"/>
</dbReference>
<dbReference type="CDD" id="cd01714">
    <property type="entry name" value="ETF_beta"/>
    <property type="match status" value="1"/>
</dbReference>
<evidence type="ECO:0000313" key="4">
    <source>
        <dbReference type="Proteomes" id="UP000184389"/>
    </source>
</evidence>
<dbReference type="InterPro" id="IPR014730">
    <property type="entry name" value="ETF_a/b_N"/>
</dbReference>
<dbReference type="STRING" id="1123281.SAMN02745180_02120"/>
<dbReference type="Pfam" id="PF01012">
    <property type="entry name" value="ETF"/>
    <property type="match status" value="1"/>
</dbReference>
<dbReference type="InterPro" id="IPR012255">
    <property type="entry name" value="ETF_b"/>
</dbReference>
<dbReference type="Proteomes" id="UP000184389">
    <property type="component" value="Unassembled WGS sequence"/>
</dbReference>
<dbReference type="SUPFAM" id="SSF52402">
    <property type="entry name" value="Adenine nucleotide alpha hydrolases-like"/>
    <property type="match status" value="1"/>
</dbReference>
<evidence type="ECO:0000313" key="3">
    <source>
        <dbReference type="EMBL" id="SHI09713.1"/>
    </source>
</evidence>
<name>A0A1M5YDX1_9FIRM</name>
<reference evidence="3 4" key="1">
    <citation type="submission" date="2016-11" db="EMBL/GenBank/DDBJ databases">
        <authorList>
            <person name="Jaros S."/>
            <person name="Januszkiewicz K."/>
            <person name="Wedrychowicz H."/>
        </authorList>
    </citation>
    <scope>NUCLEOTIDE SEQUENCE [LARGE SCALE GENOMIC DNA]</scope>
    <source>
        <strain evidence="3 4">DSM 13106</strain>
    </source>
</reference>
<sequence length="262" mass="29060">MEFVVCIKQVPSSDKIDINPETGSLVRESTGAKTNPYDLSAIEACLQVREKVGGKIHAISMGPKQAKTALREALALSVDEVFLISDSCFAGSDVLTTSYTLAQAIKTIAKPDIIFCGKQSTDGDTCQVSPELAEFLGIPHALYVVEINDINDEYIVVTCDMGSYRETVKMNFPCLISVEKDSFIPRFSSLRNKIEAQKKPINTIELKDLEDKDKNNYGYCGSPTKVSKIYVPEIKRETTILDGETDEVVDKLFLKLDEWEVL</sequence>
<dbReference type="RefSeq" id="WP_072744766.1">
    <property type="nucleotide sequence ID" value="NZ_FQXR01000010.1"/>
</dbReference>
<organism evidence="3 4">
    <name type="scientific">Sporanaerobacter acetigenes DSM 13106</name>
    <dbReference type="NCBI Taxonomy" id="1123281"/>
    <lineage>
        <taxon>Bacteria</taxon>
        <taxon>Bacillati</taxon>
        <taxon>Bacillota</taxon>
        <taxon>Tissierellia</taxon>
        <taxon>Tissierellales</taxon>
        <taxon>Sporanaerobacteraceae</taxon>
        <taxon>Sporanaerobacter</taxon>
    </lineage>
</organism>
<protein>
    <recommendedName>
        <fullName evidence="1">Electron transfer flavoprotein small subunit</fullName>
    </recommendedName>
</protein>
<keyword evidence="4" id="KW-1185">Reference proteome</keyword>
<dbReference type="InterPro" id="IPR014729">
    <property type="entry name" value="Rossmann-like_a/b/a_fold"/>
</dbReference>
<dbReference type="PANTHER" id="PTHR21294:SF17">
    <property type="entry name" value="PROTEIN FIXA"/>
    <property type="match status" value="1"/>
</dbReference>
<evidence type="ECO:0000259" key="2">
    <source>
        <dbReference type="SMART" id="SM00893"/>
    </source>
</evidence>
<dbReference type="InterPro" id="IPR033948">
    <property type="entry name" value="ETF_beta_N"/>
</dbReference>
<dbReference type="SMART" id="SM00893">
    <property type="entry name" value="ETF"/>
    <property type="match status" value="1"/>
</dbReference>
<dbReference type="EMBL" id="FQXR01000010">
    <property type="protein sequence ID" value="SHI09713.1"/>
    <property type="molecule type" value="Genomic_DNA"/>
</dbReference>
<gene>
    <name evidence="3" type="ORF">SAMN02745180_02120</name>
</gene>